<name>A0A5P2HDM8_9BURK</name>
<dbReference type="AlphaFoldDB" id="A0A5P2HDM8"/>
<proteinExistence type="inferred from homology"/>
<comment type="similarity">
    <text evidence="1 7">Belongs to the SbcD family.</text>
</comment>
<evidence type="ECO:0000256" key="6">
    <source>
        <dbReference type="ARBA" id="ARBA00022839"/>
    </source>
</evidence>
<evidence type="ECO:0000256" key="7">
    <source>
        <dbReference type="RuleBase" id="RU363069"/>
    </source>
</evidence>
<dbReference type="InterPro" id="IPR029052">
    <property type="entry name" value="Metallo-depent_PP-like"/>
</dbReference>
<dbReference type="RefSeq" id="WP_150376164.1">
    <property type="nucleotide sequence ID" value="NZ_CP044067.1"/>
</dbReference>
<keyword evidence="5 7" id="KW-0378">Hydrolase</keyword>
<dbReference type="PANTHER" id="PTHR30337:SF0">
    <property type="entry name" value="NUCLEASE SBCCD SUBUNIT D"/>
    <property type="match status" value="1"/>
</dbReference>
<keyword evidence="7" id="KW-0255">Endonuclease</keyword>
<keyword evidence="4 7" id="KW-0540">Nuclease</keyword>
<protein>
    <recommendedName>
        <fullName evidence="3 7">Nuclease SbcCD subunit D</fullName>
    </recommendedName>
</protein>
<evidence type="ECO:0000313" key="10">
    <source>
        <dbReference type="EMBL" id="QET05724.1"/>
    </source>
</evidence>
<dbReference type="Gene3D" id="3.60.21.10">
    <property type="match status" value="1"/>
</dbReference>
<feature type="domain" description="Calcineurin-like phosphoesterase" evidence="8">
    <location>
        <begin position="1"/>
        <end position="217"/>
    </location>
</feature>
<keyword evidence="6 7" id="KW-0269">Exonuclease</keyword>
<dbReference type="Pfam" id="PF12320">
    <property type="entry name" value="SbcD_C"/>
    <property type="match status" value="1"/>
</dbReference>
<evidence type="ECO:0000256" key="1">
    <source>
        <dbReference type="ARBA" id="ARBA00010555"/>
    </source>
</evidence>
<dbReference type="OrthoDB" id="9773856at2"/>
<sequence length="381" mass="40519">MRFLHTADWHLGRLFHARSLIEDQAHVLDQFVALVRDARPDAVLIAGDVYDRAVPPPDAVALLDDVLARIVVGERVPVVMIAGNHDSAQRLDFGARLMTGQGLHVAGRVGAQASGLTLRDAHGDVRIYAIPYAEPAVVRDALGLELPHHEAALGAQLAAIRAAHPANTRSVAVAHAFVVGGAASESERPLSVGGSGAVAAGVFDGFDYVALGHLHRPQTLGTNVHYSGSLLKYSLSEAGHAKSVSLVELDGAGAVRIEPIALRPMRDLRLLRGELATLIASAADDPCRDDYIHAVLTDAGALLDPMARLRQAYPNALAMERAVLARSGSAREAGRRLRELDTGALFASFFREVADADLDVDQRRTLDDLLAAMAASERESA</sequence>
<dbReference type="PANTHER" id="PTHR30337">
    <property type="entry name" value="COMPONENT OF ATP-DEPENDENT DSDNA EXONUCLEASE"/>
    <property type="match status" value="1"/>
</dbReference>
<dbReference type="NCBIfam" id="TIGR00619">
    <property type="entry name" value="sbcd"/>
    <property type="match status" value="1"/>
</dbReference>
<reference evidence="10 11" key="1">
    <citation type="submission" date="2019-09" db="EMBL/GenBank/DDBJ databases">
        <title>FDA dAtabase for Regulatory Grade micrObial Sequences (FDA-ARGOS): Supporting development and validation of Infectious Disease Dx tests.</title>
        <authorList>
            <person name="Sciortino C."/>
            <person name="Tallon L."/>
            <person name="Sadzewicz L."/>
            <person name="Vavikolanu K."/>
            <person name="Mehta A."/>
            <person name="Aluvathingal J."/>
            <person name="Nadendla S."/>
            <person name="Nandy P."/>
            <person name="Geyer C."/>
            <person name="Yan Y."/>
            <person name="Sichtig H."/>
        </authorList>
    </citation>
    <scope>NUCLEOTIDE SEQUENCE [LARGE SCALE GENOMIC DNA]</scope>
    <source>
        <strain evidence="10 11">FDAARGOS_664</strain>
    </source>
</reference>
<dbReference type="SUPFAM" id="SSF56300">
    <property type="entry name" value="Metallo-dependent phosphatases"/>
    <property type="match status" value="1"/>
</dbReference>
<organism evidence="10 11">
    <name type="scientific">Cupriavidus pauculus</name>
    <dbReference type="NCBI Taxonomy" id="82633"/>
    <lineage>
        <taxon>Bacteria</taxon>
        <taxon>Pseudomonadati</taxon>
        <taxon>Pseudomonadota</taxon>
        <taxon>Betaproteobacteria</taxon>
        <taxon>Burkholderiales</taxon>
        <taxon>Burkholderiaceae</taxon>
        <taxon>Cupriavidus</taxon>
    </lineage>
</organism>
<dbReference type="Proteomes" id="UP000322822">
    <property type="component" value="Chromosome 2"/>
</dbReference>
<dbReference type="Pfam" id="PF00149">
    <property type="entry name" value="Metallophos"/>
    <property type="match status" value="1"/>
</dbReference>
<accession>A0A5P2HDM8</accession>
<evidence type="ECO:0000256" key="3">
    <source>
        <dbReference type="ARBA" id="ARBA00013365"/>
    </source>
</evidence>
<evidence type="ECO:0000256" key="5">
    <source>
        <dbReference type="ARBA" id="ARBA00022801"/>
    </source>
</evidence>
<dbReference type="InterPro" id="IPR050535">
    <property type="entry name" value="DNA_Repair-Maintenance_Comp"/>
</dbReference>
<dbReference type="GO" id="GO:0008408">
    <property type="term" value="F:3'-5' exonuclease activity"/>
    <property type="evidence" value="ECO:0007669"/>
    <property type="project" value="InterPro"/>
</dbReference>
<dbReference type="CDD" id="cd00840">
    <property type="entry name" value="MPP_Mre11_N"/>
    <property type="match status" value="1"/>
</dbReference>
<dbReference type="EMBL" id="CP044067">
    <property type="protein sequence ID" value="QET05724.1"/>
    <property type="molecule type" value="Genomic_DNA"/>
</dbReference>
<feature type="domain" description="Nuclease SbcCD subunit D C-terminal" evidence="9">
    <location>
        <begin position="265"/>
        <end position="353"/>
    </location>
</feature>
<evidence type="ECO:0000259" key="8">
    <source>
        <dbReference type="Pfam" id="PF00149"/>
    </source>
</evidence>
<comment type="function">
    <text evidence="7">SbcCD cleaves DNA hairpin structures. These structures can inhibit DNA replication and are intermediates in certain DNA recombination reactions. The complex acts as a 3'-&gt;5' double strand exonuclease that can open hairpins. It also has a 5' single-strand endonuclease activity.</text>
</comment>
<dbReference type="InterPro" id="IPR026843">
    <property type="entry name" value="SbcD_C"/>
</dbReference>
<dbReference type="GO" id="GO:0006260">
    <property type="term" value="P:DNA replication"/>
    <property type="evidence" value="ECO:0007669"/>
    <property type="project" value="UniProtKB-KW"/>
</dbReference>
<comment type="subunit">
    <text evidence="2 7">Heterodimer of SbcC and SbcD.</text>
</comment>
<gene>
    <name evidence="7" type="primary">sbcD</name>
    <name evidence="10" type="ORF">FOB72_27515</name>
</gene>
<dbReference type="InterPro" id="IPR041796">
    <property type="entry name" value="Mre11_N"/>
</dbReference>
<dbReference type="GO" id="GO:0006310">
    <property type="term" value="P:DNA recombination"/>
    <property type="evidence" value="ECO:0007669"/>
    <property type="project" value="UniProtKB-KW"/>
</dbReference>
<evidence type="ECO:0000256" key="4">
    <source>
        <dbReference type="ARBA" id="ARBA00022722"/>
    </source>
</evidence>
<evidence type="ECO:0000259" key="9">
    <source>
        <dbReference type="Pfam" id="PF12320"/>
    </source>
</evidence>
<dbReference type="InterPro" id="IPR004593">
    <property type="entry name" value="SbcD"/>
</dbReference>
<dbReference type="GO" id="GO:0004519">
    <property type="term" value="F:endonuclease activity"/>
    <property type="evidence" value="ECO:0007669"/>
    <property type="project" value="UniProtKB-KW"/>
</dbReference>
<evidence type="ECO:0000313" key="11">
    <source>
        <dbReference type="Proteomes" id="UP000322822"/>
    </source>
</evidence>
<evidence type="ECO:0000256" key="2">
    <source>
        <dbReference type="ARBA" id="ARBA00011322"/>
    </source>
</evidence>
<keyword evidence="7" id="KW-0233">DNA recombination</keyword>
<keyword evidence="7" id="KW-0235">DNA replication</keyword>
<dbReference type="InterPro" id="IPR004843">
    <property type="entry name" value="Calcineurin-like_PHP"/>
</dbReference>